<keyword evidence="2" id="KW-1185">Reference proteome</keyword>
<evidence type="ECO:0000313" key="2">
    <source>
        <dbReference type="Proteomes" id="UP001060261"/>
    </source>
</evidence>
<name>A0ABY5YL22_9DEIO</name>
<protein>
    <submittedName>
        <fullName evidence="1">Uncharacterized protein</fullName>
    </submittedName>
</protein>
<proteinExistence type="predicted"/>
<dbReference type="RefSeq" id="WP_260561305.1">
    <property type="nucleotide sequence ID" value="NZ_BAABEC010000191.1"/>
</dbReference>
<dbReference type="Proteomes" id="UP001060261">
    <property type="component" value="Chromosome"/>
</dbReference>
<sequence length="89" mass="9961">MPNTQTLLGINGLREEYSFGRDLATQLAELMPHIVAGRAGRGPRRLVHRADLERLLAHARADQVDLWALVKQPDARTVIQNWLTPKAAN</sequence>
<accession>A0ABY5YL22</accession>
<gene>
    <name evidence="1" type="ORF">N0D28_05160</name>
</gene>
<evidence type="ECO:0000313" key="1">
    <source>
        <dbReference type="EMBL" id="UWX65047.1"/>
    </source>
</evidence>
<dbReference type="EMBL" id="CP104213">
    <property type="protein sequence ID" value="UWX65047.1"/>
    <property type="molecule type" value="Genomic_DNA"/>
</dbReference>
<reference evidence="1" key="1">
    <citation type="submission" date="2022-09" db="EMBL/GenBank/DDBJ databases">
        <title>genome sequence of Deinococcus rubellus.</title>
        <authorList>
            <person name="Srinivasan S."/>
        </authorList>
    </citation>
    <scope>NUCLEOTIDE SEQUENCE</scope>
    <source>
        <strain evidence="1">Ant6</strain>
    </source>
</reference>
<organism evidence="1 2">
    <name type="scientific">Deinococcus rubellus</name>
    <dbReference type="NCBI Taxonomy" id="1889240"/>
    <lineage>
        <taxon>Bacteria</taxon>
        <taxon>Thermotogati</taxon>
        <taxon>Deinococcota</taxon>
        <taxon>Deinococci</taxon>
        <taxon>Deinococcales</taxon>
        <taxon>Deinococcaceae</taxon>
        <taxon>Deinococcus</taxon>
    </lineage>
</organism>